<dbReference type="EMBL" id="HBUE01115396">
    <property type="protein sequence ID" value="CAG6490383.1"/>
    <property type="molecule type" value="Transcribed_RNA"/>
</dbReference>
<keyword evidence="1" id="KW-1133">Transmembrane helix</keyword>
<organism evidence="2">
    <name type="scientific">Culex pipiens</name>
    <name type="common">House mosquito</name>
    <dbReference type="NCBI Taxonomy" id="7175"/>
    <lineage>
        <taxon>Eukaryota</taxon>
        <taxon>Metazoa</taxon>
        <taxon>Ecdysozoa</taxon>
        <taxon>Arthropoda</taxon>
        <taxon>Hexapoda</taxon>
        <taxon>Insecta</taxon>
        <taxon>Pterygota</taxon>
        <taxon>Neoptera</taxon>
        <taxon>Endopterygota</taxon>
        <taxon>Diptera</taxon>
        <taxon>Nematocera</taxon>
        <taxon>Culicoidea</taxon>
        <taxon>Culicidae</taxon>
        <taxon>Culicinae</taxon>
        <taxon>Culicini</taxon>
        <taxon>Culex</taxon>
        <taxon>Culex</taxon>
    </lineage>
</organism>
<evidence type="ECO:0000256" key="1">
    <source>
        <dbReference type="SAM" id="Phobius"/>
    </source>
</evidence>
<keyword evidence="1" id="KW-0812">Transmembrane</keyword>
<name>A0A8D8CCF7_CULPI</name>
<reference evidence="2" key="1">
    <citation type="submission" date="2021-05" db="EMBL/GenBank/DDBJ databases">
        <authorList>
            <person name="Alioto T."/>
            <person name="Alioto T."/>
            <person name="Gomez Garrido J."/>
        </authorList>
    </citation>
    <scope>NUCLEOTIDE SEQUENCE</scope>
</reference>
<feature type="transmembrane region" description="Helical" evidence="1">
    <location>
        <begin position="53"/>
        <end position="73"/>
    </location>
</feature>
<keyword evidence="1" id="KW-0472">Membrane</keyword>
<protein>
    <submittedName>
        <fullName evidence="2">(northern house mosquito) hypothetical protein</fullName>
    </submittedName>
</protein>
<dbReference type="AlphaFoldDB" id="A0A8D8CCF7"/>
<sequence length="296" mass="33624">MYIKWSPIDSVTASAKSFELSILKKYSNFMLNDAEQCENSDCNCVKKISVIFVLYRFMVIVSYLFFLGGLWQLEVILKKTIRNRCGSCQKKRIKSTKKLCKHCSISEGNSNVSSLDSNDISEDEQHTSVLNSFNDCVNENVHIVNYREEETEADGFLDDEYIDILANSQFAEDDHKDLELLLQPLEINWDSPVPIELTPSLDDSFRDDSSEIYFDEDYVSILGVDAQNSFEALTNNEQLEDANEPFSSEPVRAMLDVPSSNSPIFDDEVVAAIIGNTSQEVFLPSGFENETEWLYA</sequence>
<proteinExistence type="predicted"/>
<evidence type="ECO:0000313" key="2">
    <source>
        <dbReference type="EMBL" id="CAG6490383.1"/>
    </source>
</evidence>
<accession>A0A8D8CCF7</accession>